<reference evidence="4 5" key="1">
    <citation type="submission" date="2021-05" db="EMBL/GenBank/DDBJ databases">
        <title>Description of Cellulomonas sp. DKR-3 sp. nov.</title>
        <authorList>
            <person name="Dahal R.H."/>
            <person name="Chaudhary D.K."/>
        </authorList>
    </citation>
    <scope>NUCLEOTIDE SEQUENCE [LARGE SCALE GENOMIC DNA]</scope>
    <source>
        <strain evidence="4 5">DKR-3</strain>
    </source>
</reference>
<dbReference type="InterPro" id="IPR015854">
    <property type="entry name" value="ABC_transpr_LolD-like"/>
</dbReference>
<dbReference type="GO" id="GO:0005524">
    <property type="term" value="F:ATP binding"/>
    <property type="evidence" value="ECO:0007669"/>
    <property type="project" value="UniProtKB-KW"/>
</dbReference>
<dbReference type="PROSITE" id="PS50893">
    <property type="entry name" value="ABC_TRANSPORTER_2"/>
    <property type="match status" value="1"/>
</dbReference>
<dbReference type="InterPro" id="IPR017871">
    <property type="entry name" value="ABC_transporter-like_CS"/>
</dbReference>
<dbReference type="EMBL" id="JAHBOH010000001">
    <property type="protein sequence ID" value="MBT0993668.1"/>
    <property type="molecule type" value="Genomic_DNA"/>
</dbReference>
<dbReference type="PROSITE" id="PS00211">
    <property type="entry name" value="ABC_TRANSPORTER_1"/>
    <property type="match status" value="1"/>
</dbReference>
<gene>
    <name evidence="4" type="ORF">KIN34_05135</name>
</gene>
<keyword evidence="1" id="KW-0547">Nucleotide-binding</keyword>
<comment type="caution">
    <text evidence="4">The sequence shown here is derived from an EMBL/GenBank/DDBJ whole genome shotgun (WGS) entry which is preliminary data.</text>
</comment>
<feature type="domain" description="ABC transporter" evidence="3">
    <location>
        <begin position="4"/>
        <end position="225"/>
    </location>
</feature>
<dbReference type="RefSeq" id="WP_214347609.1">
    <property type="nucleotide sequence ID" value="NZ_JAHBOH010000001.1"/>
</dbReference>
<dbReference type="InterPro" id="IPR027417">
    <property type="entry name" value="P-loop_NTPase"/>
</dbReference>
<evidence type="ECO:0000313" key="4">
    <source>
        <dbReference type="EMBL" id="MBT0993668.1"/>
    </source>
</evidence>
<name>A0ABS5TWZ0_9CELL</name>
<evidence type="ECO:0000313" key="5">
    <source>
        <dbReference type="Proteomes" id="UP000722125"/>
    </source>
</evidence>
<evidence type="ECO:0000256" key="1">
    <source>
        <dbReference type="ARBA" id="ARBA00022741"/>
    </source>
</evidence>
<accession>A0ABS5TWZ0</accession>
<proteinExistence type="predicted"/>
<dbReference type="PANTHER" id="PTHR24220">
    <property type="entry name" value="IMPORT ATP-BINDING PROTEIN"/>
    <property type="match status" value="1"/>
</dbReference>
<dbReference type="Proteomes" id="UP000722125">
    <property type="component" value="Unassembled WGS sequence"/>
</dbReference>
<protein>
    <submittedName>
        <fullName evidence="4">ATP-binding cassette domain-containing protein</fullName>
    </submittedName>
</protein>
<organism evidence="4 5">
    <name type="scientific">Cellulomonas fulva</name>
    <dbReference type="NCBI Taxonomy" id="2835530"/>
    <lineage>
        <taxon>Bacteria</taxon>
        <taxon>Bacillati</taxon>
        <taxon>Actinomycetota</taxon>
        <taxon>Actinomycetes</taxon>
        <taxon>Micrococcales</taxon>
        <taxon>Cellulomonadaceae</taxon>
        <taxon>Cellulomonas</taxon>
    </lineage>
</organism>
<keyword evidence="2 4" id="KW-0067">ATP-binding</keyword>
<dbReference type="PANTHER" id="PTHR24220:SF685">
    <property type="entry name" value="ABC TRANSPORTER RELATED"/>
    <property type="match status" value="1"/>
</dbReference>
<sequence>MTLLSARDVVARPGTSTALRGAWLEVRAGESVTLLGAPSSGTTTLLLCLAGLVRPVAGRVVLDGTDLAALRPQALAAVRLRELGLVFPDGDLLPELSLLENVELPLVRAGATGAEARSRAGDLLDRMLVGAGAGRLPHEVSAGQRQRAAVARALVHRPRVVLADEPTGNLDAPQAHAFMDLLVAATRDLGTALVVATRDAAVAAHTDRAVELRGGRVRTPEPALLP</sequence>
<dbReference type="SMART" id="SM00382">
    <property type="entry name" value="AAA"/>
    <property type="match status" value="1"/>
</dbReference>
<dbReference type="Pfam" id="PF00005">
    <property type="entry name" value="ABC_tran"/>
    <property type="match status" value="1"/>
</dbReference>
<keyword evidence="5" id="KW-1185">Reference proteome</keyword>
<evidence type="ECO:0000259" key="3">
    <source>
        <dbReference type="PROSITE" id="PS50893"/>
    </source>
</evidence>
<dbReference type="InterPro" id="IPR003593">
    <property type="entry name" value="AAA+_ATPase"/>
</dbReference>
<dbReference type="InterPro" id="IPR003439">
    <property type="entry name" value="ABC_transporter-like_ATP-bd"/>
</dbReference>
<evidence type="ECO:0000256" key="2">
    <source>
        <dbReference type="ARBA" id="ARBA00022840"/>
    </source>
</evidence>
<dbReference type="Gene3D" id="3.40.50.300">
    <property type="entry name" value="P-loop containing nucleotide triphosphate hydrolases"/>
    <property type="match status" value="1"/>
</dbReference>
<dbReference type="SUPFAM" id="SSF52540">
    <property type="entry name" value="P-loop containing nucleoside triphosphate hydrolases"/>
    <property type="match status" value="1"/>
</dbReference>